<feature type="non-terminal residue" evidence="1">
    <location>
        <position position="1"/>
    </location>
</feature>
<dbReference type="EMBL" id="BARU01021070">
    <property type="protein sequence ID" value="GAH56355.1"/>
    <property type="molecule type" value="Genomic_DNA"/>
</dbReference>
<protein>
    <submittedName>
        <fullName evidence="1">Uncharacterized protein</fullName>
    </submittedName>
</protein>
<feature type="non-terminal residue" evidence="1">
    <location>
        <position position="283"/>
    </location>
</feature>
<sequence length="283" mass="33373">FNSCTSEQFEPREYEAKFEIRKCDNEYIEFRGAQIEKPKTPKEQLLSWRISDDEEEEEEEEEKQYADFIVQDWKNRKILKNYSLNPRNFANYFTKSDLPFETSPIFFKAEVLDKYKNNPDKYELTERTITCRGGWYLQTYDINKYNQVHTYAVYLARLPFKEQLHWLQYNEEPKGGISNRAFQTDFEAKFPDEKSKLQQLQESLEKLGNLKVDEEGHTIWSPKGGSWDSASKGLHYVNSENPNQWHDFIIALASATNEGFQAKPLRKIASSLGNDDEKLGIFH</sequence>
<evidence type="ECO:0000313" key="1">
    <source>
        <dbReference type="EMBL" id="GAH56355.1"/>
    </source>
</evidence>
<proteinExistence type="predicted"/>
<comment type="caution">
    <text evidence="1">The sequence shown here is derived from an EMBL/GenBank/DDBJ whole genome shotgun (WGS) entry which is preliminary data.</text>
</comment>
<reference evidence="1" key="1">
    <citation type="journal article" date="2014" name="Front. Microbiol.">
        <title>High frequency of phylogenetically diverse reductive dehalogenase-homologous genes in deep subseafloor sedimentary metagenomes.</title>
        <authorList>
            <person name="Kawai M."/>
            <person name="Futagami T."/>
            <person name="Toyoda A."/>
            <person name="Takaki Y."/>
            <person name="Nishi S."/>
            <person name="Hori S."/>
            <person name="Arai W."/>
            <person name="Tsubouchi T."/>
            <person name="Morono Y."/>
            <person name="Uchiyama I."/>
            <person name="Ito T."/>
            <person name="Fujiyama A."/>
            <person name="Inagaki F."/>
            <person name="Takami H."/>
        </authorList>
    </citation>
    <scope>NUCLEOTIDE SEQUENCE</scope>
    <source>
        <strain evidence="1">Expedition CK06-06</strain>
    </source>
</reference>
<name>X1HH11_9ZZZZ</name>
<gene>
    <name evidence="1" type="ORF">S03H2_34516</name>
</gene>
<accession>X1HH11</accession>
<organism evidence="1">
    <name type="scientific">marine sediment metagenome</name>
    <dbReference type="NCBI Taxonomy" id="412755"/>
    <lineage>
        <taxon>unclassified sequences</taxon>
        <taxon>metagenomes</taxon>
        <taxon>ecological metagenomes</taxon>
    </lineage>
</organism>
<dbReference type="AlphaFoldDB" id="X1HH11"/>